<keyword evidence="1" id="KW-1185">Reference proteome</keyword>
<dbReference type="AlphaFoldDB" id="A0A0N5BYP7"/>
<protein>
    <submittedName>
        <fullName evidence="2">DDE_Tnp_1_7 domain-containing protein</fullName>
    </submittedName>
</protein>
<dbReference type="WBParaSite" id="SPAL_0001089600.1">
    <property type="protein sequence ID" value="SPAL_0001089600.1"/>
    <property type="gene ID" value="SPAL_0001089600"/>
</dbReference>
<evidence type="ECO:0000313" key="1">
    <source>
        <dbReference type="Proteomes" id="UP000046392"/>
    </source>
</evidence>
<reference evidence="2" key="1">
    <citation type="submission" date="2017-02" db="UniProtKB">
        <authorList>
            <consortium name="WormBaseParasite"/>
        </authorList>
    </citation>
    <scope>IDENTIFICATION</scope>
</reference>
<organism evidence="1 2">
    <name type="scientific">Strongyloides papillosus</name>
    <name type="common">Intestinal threadworm</name>
    <dbReference type="NCBI Taxonomy" id="174720"/>
    <lineage>
        <taxon>Eukaryota</taxon>
        <taxon>Metazoa</taxon>
        <taxon>Ecdysozoa</taxon>
        <taxon>Nematoda</taxon>
        <taxon>Chromadorea</taxon>
        <taxon>Rhabditida</taxon>
        <taxon>Tylenchina</taxon>
        <taxon>Panagrolaimomorpha</taxon>
        <taxon>Strongyloidoidea</taxon>
        <taxon>Strongyloididae</taxon>
        <taxon>Strongyloides</taxon>
    </lineage>
</organism>
<accession>A0A0N5BYP7</accession>
<evidence type="ECO:0000313" key="2">
    <source>
        <dbReference type="WBParaSite" id="SPAL_0001089600.1"/>
    </source>
</evidence>
<dbReference type="Proteomes" id="UP000046392">
    <property type="component" value="Unplaced"/>
</dbReference>
<proteinExistence type="predicted"/>
<name>A0A0N5BYP7_STREA</name>
<sequence>MLTHYKDWILKFGHPLHFSTKRFESSHVRIKKAAAIGKCRKTLLKTIMGKLYIFNNLNSINDDETNTAISNLRKSWKYDCEANDTVENLNDSFLSYIHENEVNKYKEITLLEYNNLVVEDYTQLDLSNEVEENNDEYEDLI</sequence>